<dbReference type="EMBL" id="JAGGKT010000040">
    <property type="protein sequence ID" value="MBP1935089.1"/>
    <property type="molecule type" value="Genomic_DNA"/>
</dbReference>
<dbReference type="CDD" id="cd13679">
    <property type="entry name" value="PBP2_TRAP_YiaO_like"/>
    <property type="match status" value="1"/>
</dbReference>
<dbReference type="PANTHER" id="PTHR33376">
    <property type="match status" value="1"/>
</dbReference>
<evidence type="ECO:0000313" key="4">
    <source>
        <dbReference type="EMBL" id="MBP1935089.1"/>
    </source>
</evidence>
<dbReference type="NCBIfam" id="TIGR00787">
    <property type="entry name" value="dctP"/>
    <property type="match status" value="1"/>
</dbReference>
<dbReference type="Proteomes" id="UP001519343">
    <property type="component" value="Unassembled WGS sequence"/>
</dbReference>
<comment type="caution">
    <text evidence="4">The sequence shown here is derived from an EMBL/GenBank/DDBJ whole genome shotgun (WGS) entry which is preliminary data.</text>
</comment>
<dbReference type="InterPro" id="IPR018389">
    <property type="entry name" value="DctP_fam"/>
</dbReference>
<name>A0ABS4GXU1_9BACL</name>
<reference evidence="4 5" key="1">
    <citation type="submission" date="2021-03" db="EMBL/GenBank/DDBJ databases">
        <title>Genomic Encyclopedia of Type Strains, Phase IV (KMG-IV): sequencing the most valuable type-strain genomes for metagenomic binning, comparative biology and taxonomic classification.</title>
        <authorList>
            <person name="Goeker M."/>
        </authorList>
    </citation>
    <scope>NUCLEOTIDE SEQUENCE [LARGE SCALE GENOMIC DNA]</scope>
    <source>
        <strain evidence="4 5">DSM 24738</strain>
    </source>
</reference>
<feature type="chain" id="PRO_5045443328" evidence="3">
    <location>
        <begin position="22"/>
        <end position="362"/>
    </location>
</feature>
<dbReference type="PROSITE" id="PS51257">
    <property type="entry name" value="PROKAR_LIPOPROTEIN"/>
    <property type="match status" value="1"/>
</dbReference>
<keyword evidence="5" id="KW-1185">Reference proteome</keyword>
<keyword evidence="1 3" id="KW-0732">Signal</keyword>
<organism evidence="4 5">
    <name type="scientific">Ammoniphilus resinae</name>
    <dbReference type="NCBI Taxonomy" id="861532"/>
    <lineage>
        <taxon>Bacteria</taxon>
        <taxon>Bacillati</taxon>
        <taxon>Bacillota</taxon>
        <taxon>Bacilli</taxon>
        <taxon>Bacillales</taxon>
        <taxon>Paenibacillaceae</taxon>
        <taxon>Aneurinibacillus group</taxon>
        <taxon>Ammoniphilus</taxon>
    </lineage>
</organism>
<protein>
    <submittedName>
        <fullName evidence="4">Tripartite ATP-independent transporter DctP family solute receptor</fullName>
    </submittedName>
</protein>
<dbReference type="RefSeq" id="WP_209813048.1">
    <property type="nucleotide sequence ID" value="NZ_JAGGKT010000040.1"/>
</dbReference>
<feature type="compositionally biased region" description="Low complexity" evidence="2">
    <location>
        <begin position="33"/>
        <end position="51"/>
    </location>
</feature>
<keyword evidence="4" id="KW-0675">Receptor</keyword>
<sequence>MKKILTKLSICLIVPSLLVLAGCGGGGGKDSEPAPTDSSSSSASETPASASNEIQERTVKAGLPVPKDSTLGQGLDKFAELVAEKSDGKIKVQNFYDSSLGDDKKMAEALQAGLQEIAITNSSIMVGNVKELGVIDFPFMFNDEKHAHTVLDGPFGKKLLDGLTPQGLIGLTFWENGFRSVTNSKHPIETVDDLKGLKIRTIQNPVHIEVFKSLGANPTPMPWPEVFPALESHAIDGQENPVTIVASSSLNEVQKYMSFTKHLYSPMLFMVSQKFWDQLSDAEKKVFQEAAVEAGAYQRDLNLKSSEALTEELKAKGMQFNDVAPEEREKMKELSKPALEPFIDEIGRDVVQEFFDEVEKAK</sequence>
<dbReference type="PIRSF" id="PIRSF006470">
    <property type="entry name" value="DctB"/>
    <property type="match status" value="1"/>
</dbReference>
<dbReference type="PANTHER" id="PTHR33376:SF2">
    <property type="entry name" value="DICARBOXYLATE-BINDING PERIPLASMIC PROTEIN"/>
    <property type="match status" value="1"/>
</dbReference>
<feature type="signal peptide" evidence="3">
    <location>
        <begin position="1"/>
        <end position="21"/>
    </location>
</feature>
<dbReference type="InterPro" id="IPR038404">
    <property type="entry name" value="TRAP_DctP_sf"/>
</dbReference>
<dbReference type="NCBIfam" id="NF037995">
    <property type="entry name" value="TRAP_S1"/>
    <property type="match status" value="1"/>
</dbReference>
<evidence type="ECO:0000256" key="2">
    <source>
        <dbReference type="SAM" id="MobiDB-lite"/>
    </source>
</evidence>
<dbReference type="Pfam" id="PF03480">
    <property type="entry name" value="DctP"/>
    <property type="match status" value="1"/>
</dbReference>
<evidence type="ECO:0000256" key="1">
    <source>
        <dbReference type="ARBA" id="ARBA00022729"/>
    </source>
</evidence>
<proteinExistence type="predicted"/>
<gene>
    <name evidence="4" type="ORF">J2Z37_005126</name>
</gene>
<dbReference type="InterPro" id="IPR004682">
    <property type="entry name" value="TRAP_DctP"/>
</dbReference>
<evidence type="ECO:0000313" key="5">
    <source>
        <dbReference type="Proteomes" id="UP001519343"/>
    </source>
</evidence>
<accession>A0ABS4GXU1</accession>
<feature type="region of interest" description="Disordered" evidence="2">
    <location>
        <begin position="25"/>
        <end position="66"/>
    </location>
</feature>
<dbReference type="Gene3D" id="3.40.190.170">
    <property type="entry name" value="Bacterial extracellular solute-binding protein, family 7"/>
    <property type="match status" value="1"/>
</dbReference>
<dbReference type="SUPFAM" id="SSF53850">
    <property type="entry name" value="Periplasmic binding protein-like II"/>
    <property type="match status" value="1"/>
</dbReference>
<evidence type="ECO:0000256" key="3">
    <source>
        <dbReference type="SAM" id="SignalP"/>
    </source>
</evidence>